<evidence type="ECO:0000313" key="2">
    <source>
        <dbReference type="Proteomes" id="UP000244161"/>
    </source>
</evidence>
<evidence type="ECO:0000313" key="1">
    <source>
        <dbReference type="EMBL" id="PTQ81766.1"/>
    </source>
</evidence>
<accession>A0A2T5ID61</accession>
<protein>
    <submittedName>
        <fullName evidence="1">Uncharacterized protein</fullName>
    </submittedName>
</protein>
<dbReference type="AlphaFoldDB" id="A0A2T5ID61"/>
<proteinExistence type="predicted"/>
<organism evidence="1 2">
    <name type="scientific">Trichococcus patagoniensis</name>
    <dbReference type="NCBI Taxonomy" id="382641"/>
    <lineage>
        <taxon>Bacteria</taxon>
        <taxon>Bacillati</taxon>
        <taxon>Bacillota</taxon>
        <taxon>Bacilli</taxon>
        <taxon>Lactobacillales</taxon>
        <taxon>Carnobacteriaceae</taxon>
        <taxon>Trichococcus</taxon>
    </lineage>
</organism>
<comment type="caution">
    <text evidence="1">The sequence shown here is derived from an EMBL/GenBank/DDBJ whole genome shotgun (WGS) entry which is preliminary data.</text>
</comment>
<reference evidence="1 2" key="1">
    <citation type="submission" date="2018-04" db="EMBL/GenBank/DDBJ databases">
        <title>Genomic Encyclopedia of Archaeal and Bacterial Type Strains, Phase II (KMG-II): from individual species to whole genera.</title>
        <authorList>
            <person name="Goeker M."/>
        </authorList>
    </citation>
    <scope>NUCLEOTIDE SEQUENCE [LARGE SCALE GENOMIC DNA]</scope>
    <source>
        <strain evidence="1 2">DSM 18806</strain>
    </source>
</reference>
<sequence>QMKSLLKISGLVTFILTEYFICPFFCTFHKKGVDEIYFINTIYYRTNYLSVQAS</sequence>
<gene>
    <name evidence="1" type="ORF">C8U37_1201</name>
</gene>
<name>A0A2T5ID61_9LACT</name>
<dbReference type="EMBL" id="QAOM01000020">
    <property type="protein sequence ID" value="PTQ81766.1"/>
    <property type="molecule type" value="Genomic_DNA"/>
</dbReference>
<dbReference type="Proteomes" id="UP000244161">
    <property type="component" value="Unassembled WGS sequence"/>
</dbReference>
<keyword evidence="2" id="KW-1185">Reference proteome</keyword>
<feature type="non-terminal residue" evidence="1">
    <location>
        <position position="1"/>
    </location>
</feature>